<dbReference type="GO" id="GO:0004519">
    <property type="term" value="F:endonuclease activity"/>
    <property type="evidence" value="ECO:0007669"/>
    <property type="project" value="UniProtKB-KW"/>
</dbReference>
<evidence type="ECO:0000313" key="5">
    <source>
        <dbReference type="Proteomes" id="UP001237011"/>
    </source>
</evidence>
<evidence type="ECO:0000256" key="1">
    <source>
        <dbReference type="ARBA" id="ARBA00022722"/>
    </source>
</evidence>
<reference evidence="4" key="1">
    <citation type="submission" date="2023-08" db="EMBL/GenBank/DDBJ databases">
        <title>Complete genome sequence of Mycoplasma seminis 2200.</title>
        <authorList>
            <person name="Spergser J."/>
        </authorList>
    </citation>
    <scope>NUCLEOTIDE SEQUENCE [LARGE SCALE GENOMIC DNA]</scope>
    <source>
        <strain evidence="4">2200</strain>
    </source>
</reference>
<dbReference type="Proteomes" id="UP001237011">
    <property type="component" value="Chromosome"/>
</dbReference>
<keyword evidence="1" id="KW-0540">Nuclease</keyword>
<accession>A0ABY9HAN7</accession>
<dbReference type="InterPro" id="IPR007346">
    <property type="entry name" value="Endonuclease-I"/>
</dbReference>
<evidence type="ECO:0000313" key="4">
    <source>
        <dbReference type="EMBL" id="WLP85259.1"/>
    </source>
</evidence>
<feature type="region of interest" description="Disordered" evidence="3">
    <location>
        <begin position="368"/>
        <end position="398"/>
    </location>
</feature>
<feature type="compositionally biased region" description="Basic residues" evidence="3">
    <location>
        <begin position="380"/>
        <end position="395"/>
    </location>
</feature>
<dbReference type="InterPro" id="IPR044925">
    <property type="entry name" value="His-Me_finger_sf"/>
</dbReference>
<evidence type="ECO:0000256" key="3">
    <source>
        <dbReference type="SAM" id="MobiDB-lite"/>
    </source>
</evidence>
<feature type="region of interest" description="Disordered" evidence="3">
    <location>
        <begin position="448"/>
        <end position="467"/>
    </location>
</feature>
<protein>
    <submittedName>
        <fullName evidence="4">Endonuclease</fullName>
    </submittedName>
</protein>
<sequence>MNKFKGILLTLLTGGVSLIPVATVQCSPSKDNSKEEFDKLIARIQSIKTIQADADKNNFELDEILKASNDEKQQYDFQNIKKDIANNIITLKLKIKAKLHPELTKDLDLKIQIIRSKKDKTDTEKPKPANPVTKPQPGKQPTPGADEKPQPNPVKQPADTKPISNPDNKPQPQPDKKPSEKPSPVDVEVKPQPGKQPAEVTEKPSVNIEDILSKVNAEIRKGFELLTADKIENQHIRILGVDDEKYDYEFNLGANTEEGLVTVMIELHNRSDKKLVGEKNVILKVALPKIANEADPILDDWGIEDGNNAIVSTRISGALKNKVIDNMKNNKTLMYDWKGNKIVIKQDWNNFISLGDLNKDFNTAGLQLANDKNPETTSKPKNKGKGNKKQQRTRKIPNNSISFTFNKKDLNVTIAYKLVQKVAGGFDYSKLVYTSTFKLDFTDEKEETPAVSEITNPKNEEVSNPTAPEILSPINITSKASNSFNYQYDSSNNYYAQLDGLKGSALLQALNKLQFGKKEGGSYDGLTSFYNQTKAFRDLYYEKDNTLLDIYSENPNGKDPYTYRNYNYSGGGGEGNGTNREHVIPQSWFNKVGYMRNDPIHVWPSDVKVNNMRSNFPHDIVSIGGKSSLNGSKLGKNKIGDTVFEPIDEFKGDIARAYLYFSVTYGNRNLGGSSITATDNAQKVFTTSAPYINNHYLQTYINWDKQDPVDPFDVTRNNETAKWNKTGRRNPFIDYPNLYENIYGQNPKPFKNLGVLIKATPIENK</sequence>
<dbReference type="PANTHER" id="PTHR33607">
    <property type="entry name" value="ENDONUCLEASE-1"/>
    <property type="match status" value="1"/>
</dbReference>
<name>A0ABY9HAN7_9MOLU</name>
<keyword evidence="2" id="KW-0378">Hydrolase</keyword>
<dbReference type="RefSeq" id="WP_305937695.1">
    <property type="nucleotide sequence ID" value="NZ_CP132191.1"/>
</dbReference>
<organism evidence="4 5">
    <name type="scientific">Mycoplasma seminis</name>
    <dbReference type="NCBI Taxonomy" id="512749"/>
    <lineage>
        <taxon>Bacteria</taxon>
        <taxon>Bacillati</taxon>
        <taxon>Mycoplasmatota</taxon>
        <taxon>Mollicutes</taxon>
        <taxon>Mycoplasmataceae</taxon>
        <taxon>Mycoplasma</taxon>
    </lineage>
</organism>
<dbReference type="EMBL" id="CP132191">
    <property type="protein sequence ID" value="WLP85259.1"/>
    <property type="molecule type" value="Genomic_DNA"/>
</dbReference>
<keyword evidence="5" id="KW-1185">Reference proteome</keyword>
<dbReference type="Pfam" id="PF04231">
    <property type="entry name" value="Endonuclease_1"/>
    <property type="match status" value="1"/>
</dbReference>
<gene>
    <name evidence="4" type="ORF">Q8852_02970</name>
</gene>
<dbReference type="SUPFAM" id="SSF54060">
    <property type="entry name" value="His-Me finger endonucleases"/>
    <property type="match status" value="1"/>
</dbReference>
<feature type="compositionally biased region" description="Polar residues" evidence="3">
    <location>
        <begin position="453"/>
        <end position="466"/>
    </location>
</feature>
<dbReference type="PANTHER" id="PTHR33607:SF2">
    <property type="entry name" value="ENDONUCLEASE-1"/>
    <property type="match status" value="1"/>
</dbReference>
<evidence type="ECO:0000256" key="2">
    <source>
        <dbReference type="ARBA" id="ARBA00022801"/>
    </source>
</evidence>
<keyword evidence="4" id="KW-0255">Endonuclease</keyword>
<feature type="region of interest" description="Disordered" evidence="3">
    <location>
        <begin position="118"/>
        <end position="204"/>
    </location>
</feature>
<proteinExistence type="predicted"/>